<evidence type="ECO:0000259" key="8">
    <source>
        <dbReference type="SMART" id="SM00387"/>
    </source>
</evidence>
<name>A0ABT3U3Q0_9ACTN</name>
<comment type="catalytic activity">
    <reaction evidence="1">
        <text>ATP + protein L-histidine = ADP + protein N-phospho-L-histidine.</text>
        <dbReference type="EC" id="2.7.13.3"/>
    </reaction>
</comment>
<dbReference type="SMART" id="SM00387">
    <property type="entry name" value="HATPase_c"/>
    <property type="match status" value="1"/>
</dbReference>
<feature type="compositionally biased region" description="Polar residues" evidence="6">
    <location>
        <begin position="477"/>
        <end position="486"/>
    </location>
</feature>
<dbReference type="Pfam" id="PF02518">
    <property type="entry name" value="HATPase_c"/>
    <property type="match status" value="1"/>
</dbReference>
<keyword evidence="5" id="KW-0418">Kinase</keyword>
<evidence type="ECO:0000256" key="4">
    <source>
        <dbReference type="ARBA" id="ARBA00022679"/>
    </source>
</evidence>
<evidence type="ECO:0000256" key="7">
    <source>
        <dbReference type="SAM" id="Phobius"/>
    </source>
</evidence>
<reference evidence="9" key="1">
    <citation type="submission" date="2022-10" db="EMBL/GenBank/DDBJ databases">
        <title>Streptomyces beihaiensis sp. nov., a chitin degrading actinobacterium, isolated from shrimp pond soil.</title>
        <authorList>
            <person name="Xie J."/>
            <person name="Shen N."/>
        </authorList>
    </citation>
    <scope>NUCLEOTIDE SEQUENCE</scope>
    <source>
        <strain evidence="9">GXMU-J5</strain>
    </source>
</reference>
<keyword evidence="7" id="KW-1133">Transmembrane helix</keyword>
<dbReference type="PANTHER" id="PTHR45436">
    <property type="entry name" value="SENSOR HISTIDINE KINASE YKOH"/>
    <property type="match status" value="1"/>
</dbReference>
<feature type="region of interest" description="Disordered" evidence="6">
    <location>
        <begin position="462"/>
        <end position="513"/>
    </location>
</feature>
<feature type="region of interest" description="Disordered" evidence="6">
    <location>
        <begin position="525"/>
        <end position="566"/>
    </location>
</feature>
<evidence type="ECO:0000256" key="5">
    <source>
        <dbReference type="ARBA" id="ARBA00022777"/>
    </source>
</evidence>
<keyword evidence="4" id="KW-0808">Transferase</keyword>
<dbReference type="InterPro" id="IPR050428">
    <property type="entry name" value="TCS_sensor_his_kinase"/>
</dbReference>
<comment type="caution">
    <text evidence="9">The sequence shown here is derived from an EMBL/GenBank/DDBJ whole genome shotgun (WGS) entry which is preliminary data.</text>
</comment>
<keyword evidence="7" id="KW-0812">Transmembrane</keyword>
<gene>
    <name evidence="9" type="ORF">OFY01_30175</name>
</gene>
<dbReference type="GO" id="GO:0005524">
    <property type="term" value="F:ATP binding"/>
    <property type="evidence" value="ECO:0007669"/>
    <property type="project" value="UniProtKB-KW"/>
</dbReference>
<dbReference type="EMBL" id="JAPHNL010000327">
    <property type="protein sequence ID" value="MCX3063949.1"/>
    <property type="molecule type" value="Genomic_DNA"/>
</dbReference>
<keyword evidence="3" id="KW-0597">Phosphoprotein</keyword>
<organism evidence="9 10">
    <name type="scientific">Streptomyces beihaiensis</name>
    <dbReference type="NCBI Taxonomy" id="2984495"/>
    <lineage>
        <taxon>Bacteria</taxon>
        <taxon>Bacillati</taxon>
        <taxon>Actinomycetota</taxon>
        <taxon>Actinomycetes</taxon>
        <taxon>Kitasatosporales</taxon>
        <taxon>Streptomycetaceae</taxon>
        <taxon>Streptomyces</taxon>
    </lineage>
</organism>
<dbReference type="RefSeq" id="WP_266605315.1">
    <property type="nucleotide sequence ID" value="NZ_JAPHNL010000327.1"/>
</dbReference>
<feature type="transmembrane region" description="Helical" evidence="7">
    <location>
        <begin position="18"/>
        <end position="37"/>
    </location>
</feature>
<evidence type="ECO:0000256" key="2">
    <source>
        <dbReference type="ARBA" id="ARBA00012438"/>
    </source>
</evidence>
<dbReference type="SUPFAM" id="SSF55874">
    <property type="entry name" value="ATPase domain of HSP90 chaperone/DNA topoisomerase II/histidine kinase"/>
    <property type="match status" value="1"/>
</dbReference>
<dbReference type="PANTHER" id="PTHR45436:SF5">
    <property type="entry name" value="SENSOR HISTIDINE KINASE TRCS"/>
    <property type="match status" value="1"/>
</dbReference>
<evidence type="ECO:0000313" key="9">
    <source>
        <dbReference type="EMBL" id="MCX3063949.1"/>
    </source>
</evidence>
<keyword evidence="7" id="KW-0472">Membrane</keyword>
<evidence type="ECO:0000313" key="10">
    <source>
        <dbReference type="Proteomes" id="UP001163064"/>
    </source>
</evidence>
<accession>A0ABT3U3Q0</accession>
<evidence type="ECO:0000256" key="3">
    <source>
        <dbReference type="ARBA" id="ARBA00022553"/>
    </source>
</evidence>
<keyword evidence="10" id="KW-1185">Reference proteome</keyword>
<keyword evidence="9" id="KW-0547">Nucleotide-binding</keyword>
<dbReference type="InterPro" id="IPR036890">
    <property type="entry name" value="HATPase_C_sf"/>
</dbReference>
<feature type="compositionally biased region" description="Basic and acidic residues" evidence="6">
    <location>
        <begin position="396"/>
        <end position="410"/>
    </location>
</feature>
<dbReference type="EC" id="2.7.13.3" evidence="2"/>
<keyword evidence="9" id="KW-0067">ATP-binding</keyword>
<feature type="domain" description="Histidine kinase/HSP90-like ATPase" evidence="8">
    <location>
        <begin position="262"/>
        <end position="376"/>
    </location>
</feature>
<proteinExistence type="predicted"/>
<evidence type="ECO:0000256" key="6">
    <source>
        <dbReference type="SAM" id="MobiDB-lite"/>
    </source>
</evidence>
<sequence>MVSVQSPPGGREVPYARVLLLPAIVMAAATGAAVALVMQPARLAVALCGALGTLLVVGVAAEAVRRGRVTHDLRSRYAQHIAQLEERIAGHEAQTLLVAKEVFPHALYRLQCGDNPVTAVRNACDSDPAFRAVTQGERELLRACLHTIDKQEASNEAAMAAFVSVARRVQAIVHKQAQELREMEEDHGRNPEVFDDLLRIDHGTSLIGRLADSVTVLGGARPGRQWPRPVKLYSVLRGAMSRILEYPRIDLHAICDVAVKGTSVEPVIHACAELLDNATRYSPPQTRVHVTAVEVQTGVAIEIEDGGVSLSEEARARVERMLERAQAGVDLNDLGENPRLGLSIVGRLCTQYKMQIALRQSAYGGVRAVLIVPREMLSTEPAPGLAHGIGASAVPRVDHNGVPIKEEPRLKKTRRPTTGPRPSAPLLPLEDDTPVVTEWRANGLPQRRRKVDTKIIDNQIIVTPRHPDLSMPPETPGTYQATSAGTADTAWPSGPAHAAPGDGEHDVAEQPAPGLWVEAFMNGLKSGDEAAGSGPAAQYDALGEKPGEQKPQDDAYNQQVDEGDRQ</sequence>
<protein>
    <recommendedName>
        <fullName evidence="2">histidine kinase</fullName>
        <ecNumber evidence="2">2.7.13.3</ecNumber>
    </recommendedName>
</protein>
<feature type="transmembrane region" description="Helical" evidence="7">
    <location>
        <begin position="43"/>
        <end position="64"/>
    </location>
</feature>
<dbReference type="Gene3D" id="3.30.565.10">
    <property type="entry name" value="Histidine kinase-like ATPase, C-terminal domain"/>
    <property type="match status" value="1"/>
</dbReference>
<feature type="region of interest" description="Disordered" evidence="6">
    <location>
        <begin position="396"/>
        <end position="432"/>
    </location>
</feature>
<dbReference type="InterPro" id="IPR003594">
    <property type="entry name" value="HATPase_dom"/>
</dbReference>
<feature type="compositionally biased region" description="Basic and acidic residues" evidence="6">
    <location>
        <begin position="542"/>
        <end position="553"/>
    </location>
</feature>
<evidence type="ECO:0000256" key="1">
    <source>
        <dbReference type="ARBA" id="ARBA00000085"/>
    </source>
</evidence>
<dbReference type="Proteomes" id="UP001163064">
    <property type="component" value="Unassembled WGS sequence"/>
</dbReference>